<comment type="caution">
    <text evidence="1">The sequence shown here is derived from an EMBL/GenBank/DDBJ whole genome shotgun (WGS) entry which is preliminary data.</text>
</comment>
<dbReference type="EMBL" id="JARAVY010000039">
    <property type="protein sequence ID" value="MDX2916113.1"/>
    <property type="molecule type" value="Genomic_DNA"/>
</dbReference>
<gene>
    <name evidence="1" type="ORF">PV517_46540</name>
</gene>
<dbReference type="RefSeq" id="WP_086752187.1">
    <property type="nucleotide sequence ID" value="NZ_JAGJBZ010000007.1"/>
</dbReference>
<proteinExistence type="predicted"/>
<name>A0ABU4LKG8_9ACTN</name>
<reference evidence="1 2" key="1">
    <citation type="journal article" date="2023" name="Microb. Genom.">
        <title>Mesoterricola silvestris gen. nov., sp. nov., Mesoterricola sediminis sp. nov., Geothrix oryzae sp. nov., Geothrix edaphica sp. nov., Geothrix rubra sp. nov., and Geothrix limicola sp. nov., six novel members of Acidobacteriota isolated from soils.</title>
        <authorList>
            <person name="Weisberg A.J."/>
            <person name="Pearce E."/>
            <person name="Kramer C.G."/>
            <person name="Chang J.H."/>
            <person name="Clarke C.R."/>
        </authorList>
    </citation>
    <scope>NUCLEOTIDE SEQUENCE [LARGE SCALE GENOMIC DNA]</scope>
    <source>
        <strain evidence="1 2">NRRL_B-2795</strain>
    </source>
</reference>
<evidence type="ECO:0000313" key="2">
    <source>
        <dbReference type="Proteomes" id="UP001271723"/>
    </source>
</evidence>
<keyword evidence="2" id="KW-1185">Reference proteome</keyword>
<evidence type="ECO:0000313" key="1">
    <source>
        <dbReference type="EMBL" id="MDX2916113.1"/>
    </source>
</evidence>
<sequence>MALRKPVPPGQCIQCWTHAYDPDIHRALAPKEDCQPCLSHMGGKCPPQMIVPKPKSSWW</sequence>
<dbReference type="Proteomes" id="UP001271723">
    <property type="component" value="Unassembled WGS sequence"/>
</dbReference>
<accession>A0ABU4LKG8</accession>
<protein>
    <submittedName>
        <fullName evidence="1">PRL2-8</fullName>
    </submittedName>
</protein>
<organism evidence="1 2">
    <name type="scientific">Streptomyces griseiscabiei</name>
    <dbReference type="NCBI Taxonomy" id="2993540"/>
    <lineage>
        <taxon>Bacteria</taxon>
        <taxon>Bacillati</taxon>
        <taxon>Actinomycetota</taxon>
        <taxon>Actinomycetes</taxon>
        <taxon>Kitasatosporales</taxon>
        <taxon>Streptomycetaceae</taxon>
        <taxon>Streptomyces</taxon>
    </lineage>
</organism>